<keyword evidence="3" id="KW-1185">Reference proteome</keyword>
<dbReference type="PRINTS" id="PR00364">
    <property type="entry name" value="DISEASERSIST"/>
</dbReference>
<organism evidence="2 3">
    <name type="scientific">Streptomyces orinoci</name>
    <name type="common">Streptoverticillium orinoci</name>
    <dbReference type="NCBI Taxonomy" id="67339"/>
    <lineage>
        <taxon>Bacteria</taxon>
        <taxon>Bacillati</taxon>
        <taxon>Actinomycetota</taxon>
        <taxon>Actinomycetes</taxon>
        <taxon>Kitasatosporales</taxon>
        <taxon>Streptomycetaceae</taxon>
        <taxon>Streptomyces</taxon>
    </lineage>
</organism>
<sequence>MDGGSSGGAGRVVNNSVAGDASVYGPLVQADRIDSLTFAAPPQPVIPRQLPSPRPHFVNREREFAQLNAGIAEQAADGRPGVIVVTGLGGVGKTELVAEWFRRDLADRYPDGQLYVDLTEFRRDGGVDVGAVLGSFLRDLQVDDRVIPATLGERTRMFRSVTAGRSLLVVIDNAQQAAEVRPMLAGRGLTVVLSRTRLASLEVDGAIPVRVDPLDHAAGAQLLRHWRASEADSTDGERLIELCGGLPLALRAAGRRLIQRPHVSLASMVRELADDRPRSGGPGGNPAVPVIEAVVGAFPRHTRRLYRFLGTFPGTTFTPELARAAGIERFDDALEDLLTAHLAVDTRRPGRFRLHDVAAAHARQEAGTRPEEELRQARRRTTDYYLAAAAAADRAVMGERFRLQQAPEHAPRFQGSAQALDWLDDERANLLAVLRGAAGQGWHDAVWRLCESLWALYHNRKHYADWIESHRLGIEAAQWEGRPDAEVRMRNQLARAHYELGDYHLAEEQLRPAEELLGSVTDPRLPGVIWETTGLLSLARGEPEAAIGLFRRSLAANQGDPHGIVVQSYHLAQALLAARRPREAGEVLAGAMDLARTHKDEAMQVRVSLVRARVYQALGEDQRALRAATDAALLGRHLGHHLKVDQALRLTAEIGERLRVPQVQQASRRKSRELWQSLGLLDPVA</sequence>
<evidence type="ECO:0000313" key="3">
    <source>
        <dbReference type="Proteomes" id="UP001552594"/>
    </source>
</evidence>
<dbReference type="SUPFAM" id="SSF52540">
    <property type="entry name" value="P-loop containing nucleoside triphosphate hydrolases"/>
    <property type="match status" value="1"/>
</dbReference>
<comment type="caution">
    <text evidence="2">The sequence shown here is derived from an EMBL/GenBank/DDBJ whole genome shotgun (WGS) entry which is preliminary data.</text>
</comment>
<accession>A0ABV3JRK4</accession>
<dbReference type="Gene3D" id="1.25.40.10">
    <property type="entry name" value="Tetratricopeptide repeat domain"/>
    <property type="match status" value="1"/>
</dbReference>
<dbReference type="RefSeq" id="WP_241560931.1">
    <property type="nucleotide sequence ID" value="NZ_JBFAUK010000002.1"/>
</dbReference>
<dbReference type="InterPro" id="IPR041664">
    <property type="entry name" value="AAA_16"/>
</dbReference>
<gene>
    <name evidence="2" type="ORF">AB0L16_02460</name>
</gene>
<proteinExistence type="predicted"/>
<feature type="domain" description="Orc1-like AAA ATPase" evidence="1">
    <location>
        <begin position="57"/>
        <end position="180"/>
    </location>
</feature>
<dbReference type="Pfam" id="PF13191">
    <property type="entry name" value="AAA_16"/>
    <property type="match status" value="1"/>
</dbReference>
<dbReference type="EMBL" id="JBFAUK010000002">
    <property type="protein sequence ID" value="MEV5505323.1"/>
    <property type="molecule type" value="Genomic_DNA"/>
</dbReference>
<evidence type="ECO:0000259" key="1">
    <source>
        <dbReference type="Pfam" id="PF13191"/>
    </source>
</evidence>
<dbReference type="PANTHER" id="PTHR47691">
    <property type="entry name" value="REGULATOR-RELATED"/>
    <property type="match status" value="1"/>
</dbReference>
<protein>
    <submittedName>
        <fullName evidence="2">AAA family ATPase</fullName>
    </submittedName>
</protein>
<reference evidence="2 3" key="1">
    <citation type="submission" date="2024-06" db="EMBL/GenBank/DDBJ databases">
        <title>The Natural Products Discovery Center: Release of the First 8490 Sequenced Strains for Exploring Actinobacteria Biosynthetic Diversity.</title>
        <authorList>
            <person name="Kalkreuter E."/>
            <person name="Kautsar S.A."/>
            <person name="Yang D."/>
            <person name="Bader C.D."/>
            <person name="Teijaro C.N."/>
            <person name="Fluegel L."/>
            <person name="Davis C.M."/>
            <person name="Simpson J.R."/>
            <person name="Lauterbach L."/>
            <person name="Steele A.D."/>
            <person name="Gui C."/>
            <person name="Meng S."/>
            <person name="Li G."/>
            <person name="Viehrig K."/>
            <person name="Ye F."/>
            <person name="Su P."/>
            <person name="Kiefer A.F."/>
            <person name="Nichols A."/>
            <person name="Cepeda A.J."/>
            <person name="Yan W."/>
            <person name="Fan B."/>
            <person name="Jiang Y."/>
            <person name="Adhikari A."/>
            <person name="Zheng C.-J."/>
            <person name="Schuster L."/>
            <person name="Cowan T.M."/>
            <person name="Smanski M.J."/>
            <person name="Chevrette M.G."/>
            <person name="De Carvalho L.P.S."/>
            <person name="Shen B."/>
        </authorList>
    </citation>
    <scope>NUCLEOTIDE SEQUENCE [LARGE SCALE GENOMIC DNA]</scope>
    <source>
        <strain evidence="2 3">NPDC052347</strain>
    </source>
</reference>
<dbReference type="Gene3D" id="3.40.50.300">
    <property type="entry name" value="P-loop containing nucleotide triphosphate hydrolases"/>
    <property type="match status" value="1"/>
</dbReference>
<dbReference type="InterPro" id="IPR027417">
    <property type="entry name" value="P-loop_NTPase"/>
</dbReference>
<dbReference type="PANTHER" id="PTHR47691:SF3">
    <property type="entry name" value="HTH-TYPE TRANSCRIPTIONAL REGULATOR RV0890C-RELATED"/>
    <property type="match status" value="1"/>
</dbReference>
<name>A0ABV3JRK4_STRON</name>
<dbReference type="InterPro" id="IPR011990">
    <property type="entry name" value="TPR-like_helical_dom_sf"/>
</dbReference>
<evidence type="ECO:0000313" key="2">
    <source>
        <dbReference type="EMBL" id="MEV5505323.1"/>
    </source>
</evidence>
<dbReference type="Proteomes" id="UP001552594">
    <property type="component" value="Unassembled WGS sequence"/>
</dbReference>
<dbReference type="SUPFAM" id="SSF48452">
    <property type="entry name" value="TPR-like"/>
    <property type="match status" value="1"/>
</dbReference>